<proteinExistence type="predicted"/>
<dbReference type="AlphaFoldDB" id="A0AAU9IF90"/>
<comment type="caution">
    <text evidence="1">The sequence shown here is derived from an EMBL/GenBank/DDBJ whole genome shotgun (WGS) entry which is preliminary data.</text>
</comment>
<organism evidence="1 2">
    <name type="scientific">Blepharisma stoltei</name>
    <dbReference type="NCBI Taxonomy" id="1481888"/>
    <lineage>
        <taxon>Eukaryota</taxon>
        <taxon>Sar</taxon>
        <taxon>Alveolata</taxon>
        <taxon>Ciliophora</taxon>
        <taxon>Postciliodesmatophora</taxon>
        <taxon>Heterotrichea</taxon>
        <taxon>Heterotrichida</taxon>
        <taxon>Blepharismidae</taxon>
        <taxon>Blepharisma</taxon>
    </lineage>
</organism>
<dbReference type="EMBL" id="CAJZBQ010000005">
    <property type="protein sequence ID" value="CAG9312036.1"/>
    <property type="molecule type" value="Genomic_DNA"/>
</dbReference>
<sequence length="72" mass="8718">MLNKNCLSMQHPFALDLLNLYGPKRINNDFMQIMYLNLQNHNKTLWILHELTNFDTKRLKNSFYHKKALLVR</sequence>
<keyword evidence="2" id="KW-1185">Reference proteome</keyword>
<evidence type="ECO:0008006" key="3">
    <source>
        <dbReference type="Google" id="ProtNLM"/>
    </source>
</evidence>
<dbReference type="Proteomes" id="UP001162131">
    <property type="component" value="Unassembled WGS sequence"/>
</dbReference>
<protein>
    <recommendedName>
        <fullName evidence="3">Maturase K</fullName>
    </recommendedName>
</protein>
<evidence type="ECO:0000313" key="1">
    <source>
        <dbReference type="EMBL" id="CAG9312036.1"/>
    </source>
</evidence>
<accession>A0AAU9IF90</accession>
<reference evidence="1" key="1">
    <citation type="submission" date="2021-09" db="EMBL/GenBank/DDBJ databases">
        <authorList>
            <consortium name="AG Swart"/>
            <person name="Singh M."/>
            <person name="Singh A."/>
            <person name="Seah K."/>
            <person name="Emmerich C."/>
        </authorList>
    </citation>
    <scope>NUCLEOTIDE SEQUENCE</scope>
    <source>
        <strain evidence="1">ATCC30299</strain>
    </source>
</reference>
<name>A0AAU9IF90_9CILI</name>
<gene>
    <name evidence="1" type="ORF">BSTOLATCC_MIC5597</name>
</gene>
<evidence type="ECO:0000313" key="2">
    <source>
        <dbReference type="Proteomes" id="UP001162131"/>
    </source>
</evidence>